<feature type="chain" id="PRO_5028954815" evidence="1">
    <location>
        <begin position="20"/>
        <end position="182"/>
    </location>
</feature>
<evidence type="ECO:0000313" key="3">
    <source>
        <dbReference type="Proteomes" id="UP000516361"/>
    </source>
</evidence>
<dbReference type="RefSeq" id="WP_190615418.1">
    <property type="nucleotide sequence ID" value="NZ_AP018712.1"/>
</dbReference>
<reference evidence="2 3" key="1">
    <citation type="submission" date="2018-06" db="EMBL/GenBank/DDBJ databases">
        <title>Genome sequencing of Oceanotoga sp. sy52.</title>
        <authorList>
            <person name="Mori K."/>
        </authorList>
    </citation>
    <scope>NUCLEOTIDE SEQUENCE [LARGE SCALE GENOMIC DNA]</scope>
    <source>
        <strain evidence="3">sy52</strain>
    </source>
</reference>
<dbReference type="KEGG" id="ocy:OSSY52_04460"/>
<protein>
    <submittedName>
        <fullName evidence="2">Uncharacterized protein</fullName>
    </submittedName>
</protein>
<evidence type="ECO:0000313" key="2">
    <source>
        <dbReference type="EMBL" id="BBE30305.1"/>
    </source>
</evidence>
<gene>
    <name evidence="2" type="ORF">OSSY52_04460</name>
</gene>
<dbReference type="AlphaFoldDB" id="A0A7G1G2Z7"/>
<dbReference type="InParanoid" id="A0A7G1G2Z7"/>
<evidence type="ECO:0000256" key="1">
    <source>
        <dbReference type="SAM" id="SignalP"/>
    </source>
</evidence>
<accession>A0A7G1G2Z7</accession>
<keyword evidence="1" id="KW-0732">Signal</keyword>
<keyword evidence="3" id="KW-1185">Reference proteome</keyword>
<sequence length="182" mass="20181">MKKVLVFLMVLIGITVLWADNTPTLVNNYAEFSNDATTLAAKVKVFVDQWYSATFKPTQSLTFTSAGNWDGGDHLGEGLGTFSIQSNGEVLMKVKIDPSETTSDIYSAISALRLIHNNDKDNPLTETNPKEIAFTLSQDDALSTNVYDIRADFNIDSKLKATGNDNYVIFYVVDFQPNNRLP</sequence>
<proteinExistence type="predicted"/>
<name>A0A7G1G2Z7_9BACT</name>
<organism evidence="2 3">
    <name type="scientific">Tepiditoga spiralis</name>
    <dbReference type="NCBI Taxonomy" id="2108365"/>
    <lineage>
        <taxon>Bacteria</taxon>
        <taxon>Thermotogati</taxon>
        <taxon>Thermotogota</taxon>
        <taxon>Thermotogae</taxon>
        <taxon>Petrotogales</taxon>
        <taxon>Petrotogaceae</taxon>
        <taxon>Tepiditoga</taxon>
    </lineage>
</organism>
<dbReference type="Proteomes" id="UP000516361">
    <property type="component" value="Chromosome"/>
</dbReference>
<feature type="signal peptide" evidence="1">
    <location>
        <begin position="1"/>
        <end position="19"/>
    </location>
</feature>
<dbReference type="EMBL" id="AP018712">
    <property type="protein sequence ID" value="BBE30305.1"/>
    <property type="molecule type" value="Genomic_DNA"/>
</dbReference>